<sequence length="69" mass="7784">MNEEIKDPKSVWPNINPIQRKNSKVGLLGHKDPSKAQEVGRAELACWRERPSNSAQLDQEKAQNGLHPI</sequence>
<accession>A0A371FFW0</accession>
<feature type="non-terminal residue" evidence="2">
    <location>
        <position position="1"/>
    </location>
</feature>
<evidence type="ECO:0000313" key="2">
    <source>
        <dbReference type="EMBL" id="RDX76973.1"/>
    </source>
</evidence>
<dbReference type="Proteomes" id="UP000257109">
    <property type="component" value="Unassembled WGS sequence"/>
</dbReference>
<proteinExistence type="predicted"/>
<dbReference type="AlphaFoldDB" id="A0A371FFW0"/>
<organism evidence="2 3">
    <name type="scientific">Mucuna pruriens</name>
    <name type="common">Velvet bean</name>
    <name type="synonym">Dolichos pruriens</name>
    <dbReference type="NCBI Taxonomy" id="157652"/>
    <lineage>
        <taxon>Eukaryota</taxon>
        <taxon>Viridiplantae</taxon>
        <taxon>Streptophyta</taxon>
        <taxon>Embryophyta</taxon>
        <taxon>Tracheophyta</taxon>
        <taxon>Spermatophyta</taxon>
        <taxon>Magnoliopsida</taxon>
        <taxon>eudicotyledons</taxon>
        <taxon>Gunneridae</taxon>
        <taxon>Pentapetalae</taxon>
        <taxon>rosids</taxon>
        <taxon>fabids</taxon>
        <taxon>Fabales</taxon>
        <taxon>Fabaceae</taxon>
        <taxon>Papilionoideae</taxon>
        <taxon>50 kb inversion clade</taxon>
        <taxon>NPAAA clade</taxon>
        <taxon>indigoferoid/millettioid clade</taxon>
        <taxon>Phaseoleae</taxon>
        <taxon>Mucuna</taxon>
    </lineage>
</organism>
<name>A0A371FFW0_MUCPR</name>
<gene>
    <name evidence="2" type="ORF">CR513_42977</name>
</gene>
<reference evidence="2" key="1">
    <citation type="submission" date="2018-05" db="EMBL/GenBank/DDBJ databases">
        <title>Draft genome of Mucuna pruriens seed.</title>
        <authorList>
            <person name="Nnadi N.E."/>
            <person name="Vos R."/>
            <person name="Hasami M.H."/>
            <person name="Devisetty U.K."/>
            <person name="Aguiy J.C."/>
        </authorList>
    </citation>
    <scope>NUCLEOTIDE SEQUENCE [LARGE SCALE GENOMIC DNA]</scope>
    <source>
        <strain evidence="2">JCA_2017</strain>
    </source>
</reference>
<dbReference type="EMBL" id="QJKJ01009324">
    <property type="protein sequence ID" value="RDX76973.1"/>
    <property type="molecule type" value="Genomic_DNA"/>
</dbReference>
<keyword evidence="3" id="KW-1185">Reference proteome</keyword>
<comment type="caution">
    <text evidence="2">The sequence shown here is derived from an EMBL/GenBank/DDBJ whole genome shotgun (WGS) entry which is preliminary data.</text>
</comment>
<evidence type="ECO:0000313" key="3">
    <source>
        <dbReference type="Proteomes" id="UP000257109"/>
    </source>
</evidence>
<feature type="region of interest" description="Disordered" evidence="1">
    <location>
        <begin position="50"/>
        <end position="69"/>
    </location>
</feature>
<evidence type="ECO:0000256" key="1">
    <source>
        <dbReference type="SAM" id="MobiDB-lite"/>
    </source>
</evidence>
<protein>
    <submittedName>
        <fullName evidence="2">Uncharacterized protein</fullName>
    </submittedName>
</protein>